<keyword evidence="2" id="KW-0378">Hydrolase</keyword>
<dbReference type="PANTHER" id="PTHR30037">
    <property type="entry name" value="DNA-3-METHYLADENINE GLYCOSYLASE 1"/>
    <property type="match status" value="1"/>
</dbReference>
<keyword evidence="3" id="KW-1185">Reference proteome</keyword>
<dbReference type="InterPro" id="IPR005019">
    <property type="entry name" value="Adenine_glyco"/>
</dbReference>
<evidence type="ECO:0000313" key="2">
    <source>
        <dbReference type="EMBL" id="SUB58577.1"/>
    </source>
</evidence>
<name>A0A379CA86_9PAST</name>
<dbReference type="PANTHER" id="PTHR30037:SF4">
    <property type="entry name" value="DNA-3-METHYLADENINE GLYCOSYLASE I"/>
    <property type="match status" value="1"/>
</dbReference>
<dbReference type="GO" id="GO:0046872">
    <property type="term" value="F:metal ion binding"/>
    <property type="evidence" value="ECO:0007669"/>
    <property type="project" value="UniProtKB-KW"/>
</dbReference>
<reference evidence="2 3" key="1">
    <citation type="submission" date="2018-06" db="EMBL/GenBank/DDBJ databases">
        <authorList>
            <consortium name="Pathogen Informatics"/>
            <person name="Doyle S."/>
        </authorList>
    </citation>
    <scope>NUCLEOTIDE SEQUENCE [LARGE SCALE GENOMIC DNA]</scope>
    <source>
        <strain evidence="2 3">NCTC12872</strain>
    </source>
</reference>
<feature type="binding site" evidence="1">
    <location>
        <position position="7"/>
    </location>
    <ligand>
        <name>Zn(2+)</name>
        <dbReference type="ChEBI" id="CHEBI:29105"/>
    </ligand>
</feature>
<dbReference type="OrthoDB" id="9807664at2"/>
<evidence type="ECO:0000313" key="3">
    <source>
        <dbReference type="Proteomes" id="UP000255417"/>
    </source>
</evidence>
<dbReference type="Proteomes" id="UP000255417">
    <property type="component" value="Unassembled WGS sequence"/>
</dbReference>
<keyword evidence="2" id="KW-0326">Glycosidase</keyword>
<dbReference type="Gene3D" id="1.10.340.30">
    <property type="entry name" value="Hypothetical protein, domain 2"/>
    <property type="match status" value="1"/>
</dbReference>
<dbReference type="RefSeq" id="WP_115315095.1">
    <property type="nucleotide sequence ID" value="NZ_LWIF01000001.1"/>
</dbReference>
<accession>A0A379CA86</accession>
<keyword evidence="1" id="KW-0479">Metal-binding</keyword>
<keyword evidence="1" id="KW-0862">Zinc</keyword>
<dbReference type="InterPro" id="IPR052891">
    <property type="entry name" value="DNA-3mA_glycosylase"/>
</dbReference>
<dbReference type="GO" id="GO:0006284">
    <property type="term" value="P:base-excision repair"/>
    <property type="evidence" value="ECO:0007669"/>
    <property type="project" value="InterPro"/>
</dbReference>
<dbReference type="AlphaFoldDB" id="A0A379CA86"/>
<feature type="binding site" evidence="1">
    <location>
        <position position="179"/>
    </location>
    <ligand>
        <name>Zn(2+)</name>
        <dbReference type="ChEBI" id="CHEBI:29105"/>
    </ligand>
</feature>
<dbReference type="Pfam" id="PF03352">
    <property type="entry name" value="Adenine_glyco"/>
    <property type="match status" value="1"/>
</dbReference>
<proteinExistence type="predicted"/>
<dbReference type="EMBL" id="UGTA01000001">
    <property type="protein sequence ID" value="SUB58577.1"/>
    <property type="molecule type" value="Genomic_DNA"/>
</dbReference>
<dbReference type="EC" id="3.2.2.20" evidence="2"/>
<gene>
    <name evidence="2" type="primary">tag</name>
    <name evidence="2" type="ORF">NCTC12872_00541</name>
</gene>
<protein>
    <submittedName>
        <fullName evidence="2">DNA-3-methyladenine glycosylase 1</fullName>
        <ecNumber evidence="2">3.2.2.20</ecNumber>
    </submittedName>
</protein>
<dbReference type="SUPFAM" id="SSF48150">
    <property type="entry name" value="DNA-glycosylase"/>
    <property type="match status" value="1"/>
</dbReference>
<dbReference type="InterPro" id="IPR011257">
    <property type="entry name" value="DNA_glycosylase"/>
</dbReference>
<organism evidence="2 3">
    <name type="scientific">Phocoenobacter uteri</name>
    <dbReference type="NCBI Taxonomy" id="146806"/>
    <lineage>
        <taxon>Bacteria</taxon>
        <taxon>Pseudomonadati</taxon>
        <taxon>Pseudomonadota</taxon>
        <taxon>Gammaproteobacteria</taxon>
        <taxon>Pasteurellales</taxon>
        <taxon>Pasteurellaceae</taxon>
        <taxon>Phocoenobacter</taxon>
    </lineage>
</organism>
<dbReference type="GO" id="GO:0008725">
    <property type="term" value="F:DNA-3-methyladenine glycosylase activity"/>
    <property type="evidence" value="ECO:0007669"/>
    <property type="project" value="UniProtKB-EC"/>
</dbReference>
<evidence type="ECO:0000256" key="1">
    <source>
        <dbReference type="PIRSR" id="PIRSR605019-1"/>
    </source>
</evidence>
<feature type="binding site" evidence="1">
    <location>
        <position position="21"/>
    </location>
    <ligand>
        <name>Zn(2+)</name>
        <dbReference type="ChEBI" id="CHEBI:29105"/>
    </ligand>
</feature>
<sequence length="189" mass="21974">MENKQRCSWVNLDNPLSIIYHDTEWGIPQFDDNKLFEMLILESAQAGLSWNTILNKRENYRVAFEDFDPEKVAKYDEHKIQLLLENKGIVRNKLKIRAAVKNAQVFLAIQQEFGCFADYLWAFVEGKPIQNHLQDYRQAPTHSDISDKLSKDLKKHGMSFVGTTIIYAFMQAVGMVNDHQLNCFCRKGE</sequence>
<feature type="binding site" evidence="1">
    <location>
        <position position="183"/>
    </location>
    <ligand>
        <name>Zn(2+)</name>
        <dbReference type="ChEBI" id="CHEBI:29105"/>
    </ligand>
</feature>